<keyword evidence="2" id="KW-0812">Transmembrane</keyword>
<dbReference type="RefSeq" id="WP_176112997.1">
    <property type="nucleotide sequence ID" value="NZ_FUWH01000007.1"/>
</dbReference>
<dbReference type="Proteomes" id="UP000190888">
    <property type="component" value="Unassembled WGS sequence"/>
</dbReference>
<dbReference type="Pfam" id="PF04357">
    <property type="entry name" value="TamB"/>
    <property type="match status" value="1"/>
</dbReference>
<name>A0A1T4Q068_9BACT</name>
<protein>
    <submittedName>
        <fullName evidence="6">Autotransporter translocation and assembly factor TamB</fullName>
    </submittedName>
</protein>
<dbReference type="GO" id="GO:0005886">
    <property type="term" value="C:plasma membrane"/>
    <property type="evidence" value="ECO:0007669"/>
    <property type="project" value="InterPro"/>
</dbReference>
<dbReference type="GO" id="GO:0009306">
    <property type="term" value="P:protein secretion"/>
    <property type="evidence" value="ECO:0007669"/>
    <property type="project" value="InterPro"/>
</dbReference>
<comment type="subcellular location">
    <subcellularLocation>
        <location evidence="1">Membrane</location>
        <topology evidence="1">Single-pass membrane protein</topology>
    </subcellularLocation>
</comment>
<gene>
    <name evidence="6" type="ORF">SAMN04488132_10768</name>
</gene>
<dbReference type="InterPro" id="IPR052894">
    <property type="entry name" value="AsmA-related"/>
</dbReference>
<dbReference type="PANTHER" id="PTHR30441">
    <property type="entry name" value="DUF748 DOMAIN-CONTAINING PROTEIN"/>
    <property type="match status" value="1"/>
</dbReference>
<feature type="domain" description="Translocation and assembly module TamB C-terminal" evidence="5">
    <location>
        <begin position="1175"/>
        <end position="1621"/>
    </location>
</feature>
<dbReference type="InterPro" id="IPR007452">
    <property type="entry name" value="TamB_C"/>
</dbReference>
<dbReference type="EMBL" id="FUWH01000007">
    <property type="protein sequence ID" value="SJZ97163.1"/>
    <property type="molecule type" value="Genomic_DNA"/>
</dbReference>
<evidence type="ECO:0000259" key="5">
    <source>
        <dbReference type="Pfam" id="PF04357"/>
    </source>
</evidence>
<keyword evidence="3" id="KW-1133">Transmembrane helix</keyword>
<evidence type="ECO:0000256" key="4">
    <source>
        <dbReference type="ARBA" id="ARBA00023136"/>
    </source>
</evidence>
<evidence type="ECO:0000256" key="2">
    <source>
        <dbReference type="ARBA" id="ARBA00022692"/>
    </source>
</evidence>
<evidence type="ECO:0000313" key="6">
    <source>
        <dbReference type="EMBL" id="SJZ97163.1"/>
    </source>
</evidence>
<dbReference type="PANTHER" id="PTHR30441:SF4">
    <property type="entry name" value="PROTEIN ASMA"/>
    <property type="match status" value="1"/>
</dbReference>
<dbReference type="GO" id="GO:0090313">
    <property type="term" value="P:regulation of protein targeting to membrane"/>
    <property type="evidence" value="ECO:0007669"/>
    <property type="project" value="TreeGrafter"/>
</dbReference>
<evidence type="ECO:0000256" key="1">
    <source>
        <dbReference type="ARBA" id="ARBA00004167"/>
    </source>
</evidence>
<proteinExistence type="predicted"/>
<keyword evidence="4" id="KW-0472">Membrane</keyword>
<organism evidence="6 7">
    <name type="scientific">Sediminibacterium ginsengisoli</name>
    <dbReference type="NCBI Taxonomy" id="413434"/>
    <lineage>
        <taxon>Bacteria</taxon>
        <taxon>Pseudomonadati</taxon>
        <taxon>Bacteroidota</taxon>
        <taxon>Chitinophagia</taxon>
        <taxon>Chitinophagales</taxon>
        <taxon>Chitinophagaceae</taxon>
        <taxon>Sediminibacterium</taxon>
    </lineage>
</organism>
<keyword evidence="7" id="KW-1185">Reference proteome</keyword>
<sequence length="1667" mass="183380">MKKWPKRILIFFSALIAFVVLVILLLHTGFAKRIVRNKLEAFLSGKTKTEFHIGGVNYLLPKWVELNGVFVKDLRGDTLLWGKKIRVDIRMLGLIKGEYDVRRIELDQLYAYITKKQADTTFNYQFLIDAFTSKEPVAQEKKDTSALALTLRKIEIRGSRFSWLDESGGLQMTAQIGSVAFDIDSIDFKKQVYAVKEGSIENTYFNMQQRAATGTEETANTAATVSSTAMPVVKVKDFTVRKSAFNLNSPAFVSNNIISYLALGKLDADLNRSMFLVDKAALDSSNIVFVQRAVQTEQVAGKTVKDTALSTGSMLVQVNQLDLKGNQVAFDNGTGKVQSTAIDYNHLLLKDLLVHAKGIYYAGSNMKADISRISFRERSGFVLDTLQGNFGMDSSKIAIAGAKLITPHSKLFATALVYPRSLQGQDASLQNNEISIKNTVLSKPDLFMLAPGLAAKYRKELAAFNSIYLNGDISGTREQLNVRALSLQTNNKNLQLFITGKLKHPLDTKRLQYDAEIHRLIATRELISPWVNKGSTQQIDLPPVFSVSGHVNGNMSVVRPDLRLQSSYGEAEIKGMLAGFDKPAAMEYNMQLVAKKLETGKWIKKDSLLGPLTGTVVVKGRGTDYKTASITSHINFRSFRLMEHDYQAFTADIDGRHGLYAIKANSADPLLDLSLDGTADVTRKYPSGKASLDVRNADLTGLGLTKDSLRIQSEADITLNNADPGALDVHARLDTTRIYRGSQQIYLDSLVLKGFRDSGLTFITLRSDLADASLKGEFDYTKLPAVLTAYVNKYRDSIQIDTTSIANTSISMQADVKPNPVYAVLLPGLFFDKNIHVTGELVTRNADSSFYVTASVPYLKYQSNVVSALQADIRAVNDSLRLAVVADTIQAAGLLLYKTTASGELSNRFAQASVLTHDAAGKERYRISLRGNKENDNYALTLGDTLRLNYNNWNVRKDNRIVLGSKGFNISQLEITNGAQRLSANSETAVLGAPLKVEISKFRVSNIAGILDQDSLSVNGLLDVNVRAENFSNKIPTIDGTIKVDSLTYNKIDVGNIAITANGGADGVNFNGGLTGNGNNVDLKGSYTASQLDASINLNPVKVKTFEAFSAGTLARSGGNVSGPLTIKGPVSDLSWSGKLRFDSVNTSLAQYGTVLKIDKQEITLSSPEIRFNKFTIRDSADHTFQVDGTVRQDAKAAGGFTTDLSLNARNFIAVNNTAVDNNEIYGTAIVNVDATIAGPLATPDINGNVRLRDESSITYARQPRAAALKDREGVIEFIDLDSIPDIRKVEDVSEKKKTTTFALNYNLNIEIDPNAQLSVIIDPATRDELIVKGSAQLNAGVTPNGEVALTGAYNLTSGSYQLNYQFLRRRFELQEGSTIMFSGDPREAEANITAMYEMEAEPLELIGNEIESGGTDNANYRQKFPFQVILKVKGPVTEPRLEFDIKLKEGVAGINSTVSTTIENKLAQLRNDASSMNKQVFALLVMNRFIGEQSKDFFAGSGNNNSNEEMIRASVSGFLSEVVNQLAADLIKGVDIDVNLKSVDDYATATQRTDLNLALSKRFLDDRLSVMVGKNFTVDGEDPLARSQNNSNLSFLPDITTNYKLSRNGRYMLKAYRRTQYEAILDGYFVETGVAFSISLDYVKFRQIFNQLKKKKNRKNDNEKER</sequence>
<reference evidence="6 7" key="1">
    <citation type="submission" date="2017-02" db="EMBL/GenBank/DDBJ databases">
        <authorList>
            <person name="Peterson S.W."/>
        </authorList>
    </citation>
    <scope>NUCLEOTIDE SEQUENCE [LARGE SCALE GENOMIC DNA]</scope>
    <source>
        <strain evidence="6 7">DSM 22335</strain>
    </source>
</reference>
<evidence type="ECO:0000313" key="7">
    <source>
        <dbReference type="Proteomes" id="UP000190888"/>
    </source>
</evidence>
<dbReference type="STRING" id="413434.SAMN04488132_10768"/>
<evidence type="ECO:0000256" key="3">
    <source>
        <dbReference type="ARBA" id="ARBA00022989"/>
    </source>
</evidence>
<accession>A0A1T4Q068</accession>